<keyword evidence="1" id="KW-0732">Signal</keyword>
<dbReference type="Proteomes" id="UP000308267">
    <property type="component" value="Unassembled WGS sequence"/>
</dbReference>
<reference evidence="2 3" key="1">
    <citation type="journal article" date="2019" name="BMC Genomics">
        <title>New insights from Opisthorchis felineus genome: update on genomics of the epidemiologically important liver flukes.</title>
        <authorList>
            <person name="Ershov N.I."/>
            <person name="Mordvinov V.A."/>
            <person name="Prokhortchouk E.B."/>
            <person name="Pakharukova M.Y."/>
            <person name="Gunbin K.V."/>
            <person name="Ustyantsev K."/>
            <person name="Genaev M.A."/>
            <person name="Blinov A.G."/>
            <person name="Mazur A."/>
            <person name="Boulygina E."/>
            <person name="Tsygankova S."/>
            <person name="Khrameeva E."/>
            <person name="Chekanov N."/>
            <person name="Fan G."/>
            <person name="Xiao A."/>
            <person name="Zhang H."/>
            <person name="Xu X."/>
            <person name="Yang H."/>
            <person name="Solovyev V."/>
            <person name="Lee S.M."/>
            <person name="Liu X."/>
            <person name="Afonnikov D.A."/>
            <person name="Skryabin K.G."/>
        </authorList>
    </citation>
    <scope>NUCLEOTIDE SEQUENCE [LARGE SCALE GENOMIC DNA]</scope>
    <source>
        <strain evidence="2">AK-0245</strain>
        <tissue evidence="2">Whole organism</tissue>
    </source>
</reference>
<evidence type="ECO:0000313" key="2">
    <source>
        <dbReference type="EMBL" id="TGZ60632.1"/>
    </source>
</evidence>
<feature type="signal peptide" evidence="1">
    <location>
        <begin position="1"/>
        <end position="16"/>
    </location>
</feature>
<dbReference type="EMBL" id="SJOL01008320">
    <property type="protein sequence ID" value="TGZ60632.1"/>
    <property type="molecule type" value="Genomic_DNA"/>
</dbReference>
<accession>A0A4S2LB91</accession>
<protein>
    <submittedName>
        <fullName evidence="2">Uncharacterized protein</fullName>
    </submittedName>
</protein>
<dbReference type="AlphaFoldDB" id="A0A4S2LB91"/>
<comment type="caution">
    <text evidence="2">The sequence shown here is derived from an EMBL/GenBank/DDBJ whole genome shotgun (WGS) entry which is preliminary data.</text>
</comment>
<gene>
    <name evidence="2" type="ORF">CRM22_008437</name>
</gene>
<evidence type="ECO:0000256" key="1">
    <source>
        <dbReference type="SAM" id="SignalP"/>
    </source>
</evidence>
<proteinExistence type="predicted"/>
<evidence type="ECO:0000313" key="3">
    <source>
        <dbReference type="Proteomes" id="UP000308267"/>
    </source>
</evidence>
<dbReference type="OrthoDB" id="6278725at2759"/>
<keyword evidence="3" id="KW-1185">Reference proteome</keyword>
<sequence>MFRLSLLLLGLSVITGFSLSYLDWKSGEFEPYQIIATVVDPKGSELPLDEKYDVISGTDHLLMEARLCIFVEKAFKRGKMLHKLQFTCDLHGRRDEKAVLGVHFRKDQFTYLKVSANNSGLGQEIMRTTKPIPQMFGLKQVSAQRETKSNMTTEKPKAGAETGRNLCLSTLVLIILNIIR</sequence>
<name>A0A4S2LB91_OPIFE</name>
<feature type="chain" id="PRO_5020506780" evidence="1">
    <location>
        <begin position="17"/>
        <end position="180"/>
    </location>
</feature>
<organism evidence="2 3">
    <name type="scientific">Opisthorchis felineus</name>
    <dbReference type="NCBI Taxonomy" id="147828"/>
    <lineage>
        <taxon>Eukaryota</taxon>
        <taxon>Metazoa</taxon>
        <taxon>Spiralia</taxon>
        <taxon>Lophotrochozoa</taxon>
        <taxon>Platyhelminthes</taxon>
        <taxon>Trematoda</taxon>
        <taxon>Digenea</taxon>
        <taxon>Opisthorchiida</taxon>
        <taxon>Opisthorchiata</taxon>
        <taxon>Opisthorchiidae</taxon>
        <taxon>Opisthorchis</taxon>
    </lineage>
</organism>